<keyword evidence="6 10" id="KW-0407">Ion channel</keyword>
<evidence type="ECO:0000313" key="12">
    <source>
        <dbReference type="Proteomes" id="UP001240447"/>
    </source>
</evidence>
<evidence type="ECO:0000256" key="2">
    <source>
        <dbReference type="ARBA" id="ARBA00022475"/>
    </source>
</evidence>
<feature type="binding site" evidence="10">
    <location>
        <position position="69"/>
    </location>
    <ligand>
        <name>Na(+)</name>
        <dbReference type="ChEBI" id="CHEBI:29101"/>
        <note>structural</note>
    </ligand>
</feature>
<gene>
    <name evidence="10" type="primary">fluC</name>
    <name evidence="10" type="synonym">crcB</name>
    <name evidence="11" type="ORF">J2S59_001762</name>
</gene>
<comment type="subcellular location">
    <subcellularLocation>
        <location evidence="1 10">Cell membrane</location>
        <topology evidence="1 10">Multi-pass membrane protein</topology>
    </subcellularLocation>
</comment>
<dbReference type="InterPro" id="IPR003691">
    <property type="entry name" value="FluC"/>
</dbReference>
<accession>A0ABT9NNG1</accession>
<keyword evidence="4 10" id="KW-1133">Transmembrane helix</keyword>
<evidence type="ECO:0000313" key="11">
    <source>
        <dbReference type="EMBL" id="MDP9821953.1"/>
    </source>
</evidence>
<keyword evidence="10" id="KW-0813">Transport</keyword>
<comment type="function">
    <text evidence="9 10">Fluoride-specific ion channel. Important for reducing fluoride concentration in the cell, thus reducing its toxicity.</text>
</comment>
<evidence type="ECO:0000256" key="7">
    <source>
        <dbReference type="ARBA" id="ARBA00035120"/>
    </source>
</evidence>
<dbReference type="PANTHER" id="PTHR28259">
    <property type="entry name" value="FLUORIDE EXPORT PROTEIN 1-RELATED"/>
    <property type="match status" value="1"/>
</dbReference>
<dbReference type="Proteomes" id="UP001240447">
    <property type="component" value="Unassembled WGS sequence"/>
</dbReference>
<feature type="transmembrane region" description="Helical" evidence="10">
    <location>
        <begin position="30"/>
        <end position="47"/>
    </location>
</feature>
<evidence type="ECO:0000256" key="4">
    <source>
        <dbReference type="ARBA" id="ARBA00022989"/>
    </source>
</evidence>
<evidence type="ECO:0000256" key="8">
    <source>
        <dbReference type="ARBA" id="ARBA00035585"/>
    </source>
</evidence>
<evidence type="ECO:0000256" key="3">
    <source>
        <dbReference type="ARBA" id="ARBA00022692"/>
    </source>
</evidence>
<feature type="binding site" evidence="10">
    <location>
        <position position="66"/>
    </location>
    <ligand>
        <name>Na(+)</name>
        <dbReference type="ChEBI" id="CHEBI:29101"/>
        <note>structural</note>
    </ligand>
</feature>
<keyword evidence="3 10" id="KW-0812">Transmembrane</keyword>
<feature type="transmembrane region" description="Helical" evidence="10">
    <location>
        <begin position="91"/>
        <end position="112"/>
    </location>
</feature>
<evidence type="ECO:0000256" key="10">
    <source>
        <dbReference type="HAMAP-Rule" id="MF_00454"/>
    </source>
</evidence>
<comment type="caution">
    <text evidence="11">The sequence shown here is derived from an EMBL/GenBank/DDBJ whole genome shotgun (WGS) entry which is preliminary data.</text>
</comment>
<evidence type="ECO:0000256" key="5">
    <source>
        <dbReference type="ARBA" id="ARBA00023136"/>
    </source>
</evidence>
<dbReference type="PANTHER" id="PTHR28259:SF1">
    <property type="entry name" value="FLUORIDE EXPORT PROTEIN 1-RELATED"/>
    <property type="match status" value="1"/>
</dbReference>
<organism evidence="11 12">
    <name type="scientific">Nocardioides massiliensis</name>
    <dbReference type="NCBI Taxonomy" id="1325935"/>
    <lineage>
        <taxon>Bacteria</taxon>
        <taxon>Bacillati</taxon>
        <taxon>Actinomycetota</taxon>
        <taxon>Actinomycetes</taxon>
        <taxon>Propionibacteriales</taxon>
        <taxon>Nocardioidaceae</taxon>
        <taxon>Nocardioides</taxon>
    </lineage>
</organism>
<keyword evidence="5 10" id="KW-0472">Membrane</keyword>
<sequence length="117" mass="12005">MTVGGVLGALARYGIALASPAVEGFPWPTMAVNATGCLMLGALVVLLDNRGGSELARAFLAVGVLGGFTTFSAVAGETLQLLQDGRPWLAMTYWVGTVVVALAATVIGMLGARRVLR</sequence>
<comment type="similarity">
    <text evidence="7 10">Belongs to the fluoride channel Fluc/FEX (TC 1.A.43) family.</text>
</comment>
<keyword evidence="10" id="KW-0479">Metal-binding</keyword>
<name>A0ABT9NNG1_9ACTN</name>
<feature type="transmembrane region" description="Helical" evidence="10">
    <location>
        <begin position="59"/>
        <end position="79"/>
    </location>
</feature>
<keyword evidence="10" id="KW-0406">Ion transport</keyword>
<dbReference type="RefSeq" id="WP_181642397.1">
    <property type="nucleotide sequence ID" value="NZ_JAUSQM010000001.1"/>
</dbReference>
<protein>
    <recommendedName>
        <fullName evidence="10">Fluoride-specific ion channel FluC</fullName>
    </recommendedName>
</protein>
<comment type="catalytic activity">
    <reaction evidence="8">
        <text>fluoride(in) = fluoride(out)</text>
        <dbReference type="Rhea" id="RHEA:76159"/>
        <dbReference type="ChEBI" id="CHEBI:17051"/>
    </reaction>
    <physiologicalReaction direction="left-to-right" evidence="8">
        <dbReference type="Rhea" id="RHEA:76160"/>
    </physiologicalReaction>
</comment>
<keyword evidence="12" id="KW-1185">Reference proteome</keyword>
<evidence type="ECO:0000256" key="1">
    <source>
        <dbReference type="ARBA" id="ARBA00004651"/>
    </source>
</evidence>
<dbReference type="HAMAP" id="MF_00454">
    <property type="entry name" value="FluC"/>
    <property type="match status" value="1"/>
</dbReference>
<reference evidence="11 12" key="1">
    <citation type="submission" date="2023-07" db="EMBL/GenBank/DDBJ databases">
        <title>Sequencing the genomes of 1000 actinobacteria strains.</title>
        <authorList>
            <person name="Klenk H.-P."/>
        </authorList>
    </citation>
    <scope>NUCLEOTIDE SEQUENCE [LARGE SCALE GENOMIC DNA]</scope>
    <source>
        <strain evidence="11 12">GD13</strain>
    </source>
</reference>
<keyword evidence="2 10" id="KW-1003">Cell membrane</keyword>
<dbReference type="EMBL" id="JAUSQM010000001">
    <property type="protein sequence ID" value="MDP9821953.1"/>
    <property type="molecule type" value="Genomic_DNA"/>
</dbReference>
<evidence type="ECO:0000256" key="9">
    <source>
        <dbReference type="ARBA" id="ARBA00049940"/>
    </source>
</evidence>
<comment type="activity regulation">
    <text evidence="10">Na(+) is not transported, but it plays an essential structural role and its presence is essential for fluoride channel function.</text>
</comment>
<proteinExistence type="inferred from homology"/>
<keyword evidence="10" id="KW-0915">Sodium</keyword>
<dbReference type="Pfam" id="PF02537">
    <property type="entry name" value="CRCB"/>
    <property type="match status" value="1"/>
</dbReference>
<evidence type="ECO:0000256" key="6">
    <source>
        <dbReference type="ARBA" id="ARBA00023303"/>
    </source>
</evidence>